<dbReference type="GO" id="GO:0005737">
    <property type="term" value="C:cytoplasm"/>
    <property type="evidence" value="ECO:0007669"/>
    <property type="project" value="UniProtKB-SubCell"/>
</dbReference>
<organism evidence="10 11">
    <name type="scientific">Candidatus Portnoybacteria bacterium CG10_big_fil_rev_8_21_14_0_10_36_7</name>
    <dbReference type="NCBI Taxonomy" id="1974812"/>
    <lineage>
        <taxon>Bacteria</taxon>
        <taxon>Candidatus Portnoyibacteriota</taxon>
    </lineage>
</organism>
<dbReference type="Gene3D" id="3.30.420.40">
    <property type="match status" value="2"/>
</dbReference>
<dbReference type="EC" id="2.3.1.234" evidence="8"/>
<dbReference type="Proteomes" id="UP000231450">
    <property type="component" value="Unassembled WGS sequence"/>
</dbReference>
<evidence type="ECO:0000259" key="9">
    <source>
        <dbReference type="Pfam" id="PF00814"/>
    </source>
</evidence>
<dbReference type="Pfam" id="PF00814">
    <property type="entry name" value="TsaD"/>
    <property type="match status" value="2"/>
</dbReference>
<evidence type="ECO:0000256" key="8">
    <source>
        <dbReference type="HAMAP-Rule" id="MF_01445"/>
    </source>
</evidence>
<comment type="subcellular location">
    <subcellularLocation>
        <location evidence="8">Cytoplasm</location>
    </subcellularLocation>
</comment>
<feature type="binding site" evidence="8">
    <location>
        <position position="155"/>
    </location>
    <ligand>
        <name>Fe cation</name>
        <dbReference type="ChEBI" id="CHEBI:24875"/>
    </ligand>
</feature>
<dbReference type="InterPro" id="IPR017861">
    <property type="entry name" value="KAE1/TsaD"/>
</dbReference>
<dbReference type="CDD" id="cd24133">
    <property type="entry name" value="ASKHA_NBD_TsaD_bac"/>
    <property type="match status" value="1"/>
</dbReference>
<feature type="binding site" evidence="8">
    <location>
        <position position="319"/>
    </location>
    <ligand>
        <name>substrate</name>
    </ligand>
</feature>
<dbReference type="PRINTS" id="PR00789">
    <property type="entry name" value="OSIALOPTASE"/>
</dbReference>
<feature type="binding site" evidence="8">
    <location>
        <position position="151"/>
    </location>
    <ligand>
        <name>Fe cation</name>
        <dbReference type="ChEBI" id="CHEBI:24875"/>
    </ligand>
</feature>
<protein>
    <recommendedName>
        <fullName evidence="8">tRNA N6-adenosine threonylcarbamoyltransferase</fullName>
        <ecNumber evidence="8">2.3.1.234</ecNumber>
    </recommendedName>
    <alternativeName>
        <fullName evidence="8">N6-L-threonylcarbamoyladenine synthase</fullName>
        <shortName evidence="8">t(6)A synthase</shortName>
    </alternativeName>
    <alternativeName>
        <fullName evidence="8">t(6)A37 threonylcarbamoyladenosine biosynthesis protein TsaD</fullName>
    </alternativeName>
    <alternativeName>
        <fullName evidence="8">tRNA threonylcarbamoyladenosine biosynthesis protein TsaD</fullName>
    </alternativeName>
</protein>
<dbReference type="GO" id="GO:0005506">
    <property type="term" value="F:iron ion binding"/>
    <property type="evidence" value="ECO:0007669"/>
    <property type="project" value="UniProtKB-UniRule"/>
</dbReference>
<feature type="binding site" evidence="8">
    <location>
        <position position="226"/>
    </location>
    <ligand>
        <name>substrate</name>
    </ligand>
</feature>
<evidence type="ECO:0000256" key="4">
    <source>
        <dbReference type="ARBA" id="ARBA00022723"/>
    </source>
</evidence>
<comment type="function">
    <text evidence="8">Required for the formation of a threonylcarbamoyl group on adenosine at position 37 (t(6)A37) in tRNAs that read codons beginning with adenine. Is involved in the transfer of the threonylcarbamoyl moiety of threonylcarbamoyl-AMP (TC-AMP) to the N6 group of A37, together with TsaE and TsaB. TsaD likely plays a direct catalytic role in this reaction.</text>
</comment>
<keyword evidence="1 8" id="KW-0963">Cytoplasm</keyword>
<dbReference type="PANTHER" id="PTHR11735:SF6">
    <property type="entry name" value="TRNA N6-ADENOSINE THREONYLCARBAMOYLTRANSFERASE, MITOCHONDRIAL"/>
    <property type="match status" value="1"/>
</dbReference>
<dbReference type="EMBL" id="PFDW01000065">
    <property type="protein sequence ID" value="PJE57984.1"/>
    <property type="molecule type" value="Genomic_DNA"/>
</dbReference>
<reference evidence="11" key="1">
    <citation type="submission" date="2017-09" db="EMBL/GenBank/DDBJ databases">
        <title>Depth-based differentiation of microbial function through sediment-hosted aquifers and enrichment of novel symbionts in the deep terrestrial subsurface.</title>
        <authorList>
            <person name="Probst A.J."/>
            <person name="Ladd B."/>
            <person name="Jarett J.K."/>
            <person name="Geller-Mcgrath D.E."/>
            <person name="Sieber C.M.K."/>
            <person name="Emerson J.B."/>
            <person name="Anantharaman K."/>
            <person name="Thomas B.C."/>
            <person name="Malmstrom R."/>
            <person name="Stieglmeier M."/>
            <person name="Klingl A."/>
            <person name="Woyke T."/>
            <person name="Ryan C.M."/>
            <person name="Banfield J.F."/>
        </authorList>
    </citation>
    <scope>NUCLEOTIDE SEQUENCE [LARGE SCALE GENOMIC DNA]</scope>
</reference>
<feature type="binding site" evidence="8">
    <location>
        <position position="213"/>
    </location>
    <ligand>
        <name>substrate</name>
    </ligand>
</feature>
<feature type="binding site" evidence="8">
    <location>
        <begin position="180"/>
        <end position="184"/>
    </location>
    <ligand>
        <name>substrate</name>
    </ligand>
</feature>
<evidence type="ECO:0000256" key="5">
    <source>
        <dbReference type="ARBA" id="ARBA00023004"/>
    </source>
</evidence>
<evidence type="ECO:0000256" key="2">
    <source>
        <dbReference type="ARBA" id="ARBA00022679"/>
    </source>
</evidence>
<comment type="caution">
    <text evidence="8">Lacks conserved residue(s) required for the propagation of feature annotation.</text>
</comment>
<evidence type="ECO:0000256" key="3">
    <source>
        <dbReference type="ARBA" id="ARBA00022694"/>
    </source>
</evidence>
<feature type="domain" description="Gcp-like" evidence="9">
    <location>
        <begin position="110"/>
        <end position="355"/>
    </location>
</feature>
<dbReference type="GO" id="GO:0061711">
    <property type="term" value="F:tRNA N(6)-L-threonylcarbamoyladenine synthase activity"/>
    <property type="evidence" value="ECO:0007669"/>
    <property type="project" value="UniProtKB-EC"/>
</dbReference>
<proteinExistence type="inferred from homology"/>
<evidence type="ECO:0000256" key="6">
    <source>
        <dbReference type="ARBA" id="ARBA00023315"/>
    </source>
</evidence>
<evidence type="ECO:0000256" key="1">
    <source>
        <dbReference type="ARBA" id="ARBA00022490"/>
    </source>
</evidence>
<dbReference type="AlphaFoldDB" id="A0A2M8KDJ0"/>
<evidence type="ECO:0000313" key="10">
    <source>
        <dbReference type="EMBL" id="PJE57984.1"/>
    </source>
</evidence>
<keyword evidence="6 8" id="KW-0012">Acyltransferase</keyword>
<comment type="cofactor">
    <cofactor evidence="8">
        <name>Fe(2+)</name>
        <dbReference type="ChEBI" id="CHEBI:29033"/>
    </cofactor>
    <text evidence="8">Binds 1 Fe(2+) ion per subunit.</text>
</comment>
<gene>
    <name evidence="8 10" type="primary">tsaD</name>
    <name evidence="10" type="ORF">COU81_03090</name>
</gene>
<comment type="catalytic activity">
    <reaction evidence="7 8">
        <text>L-threonylcarbamoyladenylate + adenosine(37) in tRNA = N(6)-L-threonylcarbamoyladenosine(37) in tRNA + AMP + H(+)</text>
        <dbReference type="Rhea" id="RHEA:37059"/>
        <dbReference type="Rhea" id="RHEA-COMP:10162"/>
        <dbReference type="Rhea" id="RHEA-COMP:10163"/>
        <dbReference type="ChEBI" id="CHEBI:15378"/>
        <dbReference type="ChEBI" id="CHEBI:73682"/>
        <dbReference type="ChEBI" id="CHEBI:74411"/>
        <dbReference type="ChEBI" id="CHEBI:74418"/>
        <dbReference type="ChEBI" id="CHEBI:456215"/>
        <dbReference type="EC" id="2.3.1.234"/>
    </reaction>
</comment>
<dbReference type="NCBIfam" id="TIGR00329">
    <property type="entry name" value="gcp_kae1"/>
    <property type="match status" value="1"/>
</dbReference>
<keyword evidence="4 8" id="KW-0479">Metal-binding</keyword>
<feature type="binding site" evidence="8">
    <location>
        <position position="349"/>
    </location>
    <ligand>
        <name>Fe cation</name>
        <dbReference type="ChEBI" id="CHEBI:24875"/>
    </ligand>
</feature>
<dbReference type="InterPro" id="IPR043129">
    <property type="entry name" value="ATPase_NBD"/>
</dbReference>
<evidence type="ECO:0000313" key="11">
    <source>
        <dbReference type="Proteomes" id="UP000231450"/>
    </source>
</evidence>
<keyword evidence="3 8" id="KW-0819">tRNA processing</keyword>
<dbReference type="GO" id="GO:0002949">
    <property type="term" value="P:tRNA threonylcarbamoyladenosine modification"/>
    <property type="evidence" value="ECO:0007669"/>
    <property type="project" value="UniProtKB-UniRule"/>
</dbReference>
<evidence type="ECO:0000256" key="7">
    <source>
        <dbReference type="ARBA" id="ARBA00048117"/>
    </source>
</evidence>
<dbReference type="InterPro" id="IPR000905">
    <property type="entry name" value="Gcp-like_dom"/>
</dbReference>
<dbReference type="SUPFAM" id="SSF53067">
    <property type="entry name" value="Actin-like ATPase domain"/>
    <property type="match status" value="3"/>
</dbReference>
<dbReference type="NCBIfam" id="TIGR03723">
    <property type="entry name" value="T6A_TsaD_YgjD"/>
    <property type="match status" value="1"/>
</dbReference>
<comment type="similarity">
    <text evidence="8">Belongs to the KAE1 / TsaD family.</text>
</comment>
<keyword evidence="5 8" id="KW-0408">Iron</keyword>
<comment type="caution">
    <text evidence="10">The sequence shown here is derived from an EMBL/GenBank/DDBJ whole genome shotgun (WGS) entry which is preliminary data.</text>
</comment>
<accession>A0A2M8KDJ0</accession>
<keyword evidence="2 8" id="KW-0808">Transferase</keyword>
<sequence>MKILAIETSCDDTGIAILDIDDKGFSILTNLISSQIAIHAPWGGVVPSLAKREHQKSLVPLLTEAFEQSNLINKSKVSISSDKVSTLDNILERETELYPQLLDFISKYATPDIDAIAVTQGPGLEPALWVGVNFARALAFAWGKPLIAVSHLEGHVFASLAKKIQTQGFNLDIFPAINLLVSGGHTQLILIKNFADYELLGETLDDAAGESFDKVAKLLGLPYPGGPEISKLAKLGNPHAFDFPRPMLQHKNYEFSFSGLKTAVLYTIKKILKITDSIKQDISASFENSAIEVLVKKTIRTTDEFNVKTVMISGGVAANEKLRLDLAKALKEKNAEIEFLSPDQNLCTDNALMIALVGYLKYKNGKLSNWQTLEAKANLGI</sequence>
<name>A0A2M8KDJ0_9BACT</name>
<dbReference type="PROSITE" id="PS01016">
    <property type="entry name" value="GLYCOPROTEASE"/>
    <property type="match status" value="1"/>
</dbReference>
<dbReference type="InterPro" id="IPR022450">
    <property type="entry name" value="TsaD"/>
</dbReference>
<dbReference type="FunFam" id="3.30.420.40:FF:000040">
    <property type="entry name" value="tRNA N6-adenosine threonylcarbamoyltransferase"/>
    <property type="match status" value="1"/>
</dbReference>
<dbReference type="InterPro" id="IPR017860">
    <property type="entry name" value="Peptidase_M22_CS"/>
</dbReference>
<feature type="domain" description="Gcp-like" evidence="9">
    <location>
        <begin position="27"/>
        <end position="71"/>
    </location>
</feature>
<dbReference type="PANTHER" id="PTHR11735">
    <property type="entry name" value="TRNA N6-ADENOSINE THREONYLCARBAMOYLTRANSFERASE"/>
    <property type="match status" value="1"/>
</dbReference>
<dbReference type="HAMAP" id="MF_01445">
    <property type="entry name" value="TsaD"/>
    <property type="match status" value="1"/>
</dbReference>